<dbReference type="FunFam" id="3.40.50.1820:FF:000183">
    <property type="entry name" value="Phosphatidylcholine-sterol acyltransferase"/>
    <property type="match status" value="1"/>
</dbReference>
<dbReference type="KEGG" id="sluc:116057792"/>
<reference evidence="3" key="2">
    <citation type="submission" date="2025-09" db="UniProtKB">
        <authorList>
            <consortium name="Ensembl"/>
        </authorList>
    </citation>
    <scope>IDENTIFICATION</scope>
</reference>
<dbReference type="SUPFAM" id="SSF53474">
    <property type="entry name" value="alpha/beta-Hydrolases"/>
    <property type="match status" value="1"/>
</dbReference>
<evidence type="ECO:0000256" key="1">
    <source>
        <dbReference type="ARBA" id="ARBA00010701"/>
    </source>
</evidence>
<dbReference type="InterPro" id="IPR029058">
    <property type="entry name" value="AB_hydrolase_fold"/>
</dbReference>
<dbReference type="Gene3D" id="3.40.50.1820">
    <property type="entry name" value="alpha/beta hydrolase"/>
    <property type="match status" value="1"/>
</dbReference>
<dbReference type="GeneID" id="116057792"/>
<dbReference type="Ensembl" id="ENSSLUT00000062838.1">
    <property type="protein sequence ID" value="ENSSLUP00000061116.1"/>
    <property type="gene ID" value="ENSSLUG00000026024.1"/>
</dbReference>
<dbReference type="PANTHER" id="PTHR11440">
    <property type="entry name" value="LECITHIN-CHOLESTEROL ACYLTRANSFERASE-RELATED"/>
    <property type="match status" value="1"/>
</dbReference>
<comment type="similarity">
    <text evidence="1">Belongs to the AB hydrolase superfamily. Lipase family.</text>
</comment>
<protein>
    <submittedName>
        <fullName evidence="3">Phospholipase A2, group XV</fullName>
    </submittedName>
</protein>
<dbReference type="InterPro" id="IPR003386">
    <property type="entry name" value="LACT/PDAT_acylTrfase"/>
</dbReference>
<feature type="chain" id="PRO_5034414575" evidence="2">
    <location>
        <begin position="30"/>
        <end position="420"/>
    </location>
</feature>
<keyword evidence="2" id="KW-0732">Signal</keyword>
<dbReference type="Pfam" id="PF02450">
    <property type="entry name" value="LCAT"/>
    <property type="match status" value="1"/>
</dbReference>
<dbReference type="RefSeq" id="XP_031166246.1">
    <property type="nucleotide sequence ID" value="XM_031310386.2"/>
</dbReference>
<feature type="signal peptide" evidence="2">
    <location>
        <begin position="1"/>
        <end position="29"/>
    </location>
</feature>
<evidence type="ECO:0000313" key="4">
    <source>
        <dbReference type="Proteomes" id="UP000694568"/>
    </source>
</evidence>
<dbReference type="GeneTree" id="ENSGT00940000157499"/>
<accession>A0A8D0AS14</accession>
<name>A0A8D0AS14_SANLU</name>
<dbReference type="OrthoDB" id="190846at2759"/>
<dbReference type="GO" id="GO:0006629">
    <property type="term" value="P:lipid metabolic process"/>
    <property type="evidence" value="ECO:0007669"/>
    <property type="project" value="InterPro"/>
</dbReference>
<proteinExistence type="inferred from homology"/>
<gene>
    <name evidence="3" type="primary">pla2g15</name>
</gene>
<dbReference type="CTD" id="23659"/>
<dbReference type="AlphaFoldDB" id="A0A8D0AS14"/>
<dbReference type="GO" id="GO:0008374">
    <property type="term" value="F:O-acyltransferase activity"/>
    <property type="evidence" value="ECO:0007669"/>
    <property type="project" value="InterPro"/>
</dbReference>
<dbReference type="Proteomes" id="UP000694568">
    <property type="component" value="Unplaced"/>
</dbReference>
<keyword evidence="4" id="KW-1185">Reference proteome</keyword>
<reference evidence="3" key="1">
    <citation type="submission" date="2025-08" db="UniProtKB">
        <authorList>
            <consortium name="Ensembl"/>
        </authorList>
    </citation>
    <scope>IDENTIFICATION</scope>
</reference>
<evidence type="ECO:0000256" key="2">
    <source>
        <dbReference type="SAM" id="SignalP"/>
    </source>
</evidence>
<sequence length="420" mass="47121">MAAWHRITDLSLLLQVGLLLLLLSAGSSGRPLEKCLGGNSCSPPRPPVVLIPGDLGNQLEAKLDKPSVVHYICYKKTDFFTLWLNLELLVPVAIDCWIDNIRLIYNRTTHSTSPPPGVDIRVPGFGQTFPLEYLDPSKHSVGMYFFTIVQSLVDWGYTRDDDVRGAPYDWRKAPNENKEYFLALQQMIEEMAEKAGGPVVLIAHSMGNMYTLYFLNQQPQAWKDKYIKAFIALGAPWAGVAKTLRVVTSGDNNRIPVISPLKIRSQQRSAVSTSWLLPYAHSWPKDQILVQTPTTNYTVLDYKRFYSDIGFEDGWLMRQDTEPLVADLRPPGVAVHCLYGSGVPTMESFQYSDKFPDVEPTVVSGDGDGTVNLRSGIQCRRWVGKQKQPVMLKELPGNEHVNMLLNVTTVSYIKTVLFSP</sequence>
<evidence type="ECO:0000313" key="3">
    <source>
        <dbReference type="Ensembl" id="ENSSLUP00000061116.1"/>
    </source>
</evidence>
<organism evidence="3 4">
    <name type="scientific">Sander lucioperca</name>
    <name type="common">Pike-perch</name>
    <name type="synonym">Perca lucioperca</name>
    <dbReference type="NCBI Taxonomy" id="283035"/>
    <lineage>
        <taxon>Eukaryota</taxon>
        <taxon>Metazoa</taxon>
        <taxon>Chordata</taxon>
        <taxon>Craniata</taxon>
        <taxon>Vertebrata</taxon>
        <taxon>Euteleostomi</taxon>
        <taxon>Actinopterygii</taxon>
        <taxon>Neopterygii</taxon>
        <taxon>Teleostei</taxon>
        <taxon>Neoteleostei</taxon>
        <taxon>Acanthomorphata</taxon>
        <taxon>Eupercaria</taxon>
        <taxon>Perciformes</taxon>
        <taxon>Percoidei</taxon>
        <taxon>Percidae</taxon>
        <taxon>Luciopercinae</taxon>
        <taxon>Sander</taxon>
    </lineage>
</organism>